<dbReference type="SUPFAM" id="SSF56300">
    <property type="entry name" value="Metallo-dependent phosphatases"/>
    <property type="match status" value="1"/>
</dbReference>
<reference evidence="2 3" key="1">
    <citation type="submission" date="2021-12" db="EMBL/GenBank/DDBJ databases">
        <title>Discovery of the Pendulisporaceae a myxobacterial family with distinct sporulation behavior and unique specialized metabolism.</title>
        <authorList>
            <person name="Garcia R."/>
            <person name="Popoff A."/>
            <person name="Bader C.D."/>
            <person name="Loehr J."/>
            <person name="Walesch S."/>
            <person name="Walt C."/>
            <person name="Boldt J."/>
            <person name="Bunk B."/>
            <person name="Haeckl F.J.F.P.J."/>
            <person name="Gunesch A.P."/>
            <person name="Birkelbach J."/>
            <person name="Nuebel U."/>
            <person name="Pietschmann T."/>
            <person name="Bach T."/>
            <person name="Mueller R."/>
        </authorList>
    </citation>
    <scope>NUCLEOTIDE SEQUENCE [LARGE SCALE GENOMIC DNA]</scope>
    <source>
        <strain evidence="2 3">MSr11954</strain>
    </source>
</reference>
<dbReference type="InterPro" id="IPR051918">
    <property type="entry name" value="STPP_CPPED1"/>
</dbReference>
<name>A0ABZ2M4P7_9BACT</name>
<evidence type="ECO:0000259" key="1">
    <source>
        <dbReference type="Pfam" id="PF00149"/>
    </source>
</evidence>
<dbReference type="Pfam" id="PF00149">
    <property type="entry name" value="Metallophos"/>
    <property type="match status" value="1"/>
</dbReference>
<dbReference type="Gene3D" id="3.60.21.10">
    <property type="match status" value="1"/>
</dbReference>
<dbReference type="EMBL" id="CP089984">
    <property type="protein sequence ID" value="WXB16769.1"/>
    <property type="molecule type" value="Genomic_DNA"/>
</dbReference>
<dbReference type="RefSeq" id="WP_394826399.1">
    <property type="nucleotide sequence ID" value="NZ_CP089984.1"/>
</dbReference>
<dbReference type="PANTHER" id="PTHR43143">
    <property type="entry name" value="METALLOPHOSPHOESTERASE, CALCINEURIN SUPERFAMILY"/>
    <property type="match status" value="1"/>
</dbReference>
<protein>
    <submittedName>
        <fullName evidence="2">Metallophosphoesterase</fullName>
    </submittedName>
</protein>
<dbReference type="Proteomes" id="UP001370348">
    <property type="component" value="Chromosome"/>
</dbReference>
<feature type="domain" description="Calcineurin-like phosphoesterase" evidence="1">
    <location>
        <begin position="73"/>
        <end position="281"/>
    </location>
</feature>
<sequence length="377" mass="42238">MTTKRSGFKSVETKYMEERESLIRSLGKLDRRMFLKVSAAAAGAALGQGLVTPHSFQPVKVAYGQTGGQKGGFRFAYISDSHLYERKLNDRFVNALLRAVDDVNAMDPQPDFVFYGGDLAQLGQPKELELGAQILKNLKAPMRIMVGEHDWYFDLGEKWRELFGPPQYSFDHKGVHCVVLNSVVEKDFWTARKLSPMDRMKTVAGLDNGVQSPFSVGDEGRAWLQKDLAKVPATTPLIVFSHSPLYKLYKPWNFWTDDAEQVQALLRKFQNVTVFHGHTHQVLTNRIGNISFHGFLSTAWPWPYAPEGLPELTVQMGRPDPFNPQDGCGDGSVQVLAAGLADKVYNLWNRNPVTVRASYLTSRGNKDKPANAVLTSF</sequence>
<evidence type="ECO:0000313" key="2">
    <source>
        <dbReference type="EMBL" id="WXB16769.1"/>
    </source>
</evidence>
<accession>A0ABZ2M4P7</accession>
<proteinExistence type="predicted"/>
<dbReference type="InterPro" id="IPR029052">
    <property type="entry name" value="Metallo-depent_PP-like"/>
</dbReference>
<evidence type="ECO:0000313" key="3">
    <source>
        <dbReference type="Proteomes" id="UP001370348"/>
    </source>
</evidence>
<dbReference type="PANTHER" id="PTHR43143:SF1">
    <property type="entry name" value="SERINE_THREONINE-PROTEIN PHOSPHATASE CPPED1"/>
    <property type="match status" value="1"/>
</dbReference>
<dbReference type="InterPro" id="IPR004843">
    <property type="entry name" value="Calcineurin-like_PHP"/>
</dbReference>
<dbReference type="PROSITE" id="PS51318">
    <property type="entry name" value="TAT"/>
    <property type="match status" value="1"/>
</dbReference>
<keyword evidence="3" id="KW-1185">Reference proteome</keyword>
<organism evidence="2 3">
    <name type="scientific">Pendulispora albinea</name>
    <dbReference type="NCBI Taxonomy" id="2741071"/>
    <lineage>
        <taxon>Bacteria</taxon>
        <taxon>Pseudomonadati</taxon>
        <taxon>Myxococcota</taxon>
        <taxon>Myxococcia</taxon>
        <taxon>Myxococcales</taxon>
        <taxon>Sorangiineae</taxon>
        <taxon>Pendulisporaceae</taxon>
        <taxon>Pendulispora</taxon>
    </lineage>
</organism>
<gene>
    <name evidence="2" type="ORF">LZC94_05700</name>
</gene>
<dbReference type="InterPro" id="IPR006311">
    <property type="entry name" value="TAT_signal"/>
</dbReference>